<sequence>MAFIKTGRDPFRRKSWLMALCLAAGIGLASRPAVAHPVEYVIDQTTARIAFGTTVANVVPVNGDFRHFTAHIHFDTDHPSAVNIAVLVFDDAINVPFGGAATLRSRPYFDAMRFPTIRFESDSVQALPGDRFAIAGNLTIRDVSRPQALTGTLVHSVAKGVPVMRLVFHSRLNRTDFGMVADRPLIADDVTLTITTVLRAP</sequence>
<feature type="signal peptide" evidence="1">
    <location>
        <begin position="1"/>
        <end position="35"/>
    </location>
</feature>
<dbReference type="RefSeq" id="WP_227321426.1">
    <property type="nucleotide sequence ID" value="NZ_JAESVB010000004.1"/>
</dbReference>
<dbReference type="SMART" id="SM00867">
    <property type="entry name" value="YceI"/>
    <property type="match status" value="1"/>
</dbReference>
<keyword evidence="4" id="KW-1185">Reference proteome</keyword>
<dbReference type="EMBL" id="JAESVB010000004">
    <property type="protein sequence ID" value="MCB8875767.1"/>
    <property type="molecule type" value="Genomic_DNA"/>
</dbReference>
<dbReference type="Proteomes" id="UP000708298">
    <property type="component" value="Unassembled WGS sequence"/>
</dbReference>
<reference evidence="3" key="1">
    <citation type="journal article" date="2021" name="Microorganisms">
        <title>Acidisoma silvae sp. nov. and Acidisomacellulosilytica sp. nov., Two Acidophilic Bacteria Isolated from Decaying Wood, Hydrolyzing Cellulose and Producing Poly-3-hydroxybutyrate.</title>
        <authorList>
            <person name="Mieszkin S."/>
            <person name="Pouder E."/>
            <person name="Uroz S."/>
            <person name="Simon-Colin C."/>
            <person name="Alain K."/>
        </authorList>
    </citation>
    <scope>NUCLEOTIDE SEQUENCE</scope>
    <source>
        <strain evidence="3">HW T2.11</strain>
    </source>
</reference>
<feature type="chain" id="PRO_5037237018" evidence="1">
    <location>
        <begin position="36"/>
        <end position="201"/>
    </location>
</feature>
<comment type="caution">
    <text evidence="3">The sequence shown here is derived from an EMBL/GenBank/DDBJ whole genome shotgun (WGS) entry which is preliminary data.</text>
</comment>
<reference evidence="3" key="2">
    <citation type="submission" date="2021-01" db="EMBL/GenBank/DDBJ databases">
        <authorList>
            <person name="Mieszkin S."/>
            <person name="Pouder E."/>
            <person name="Alain K."/>
        </authorList>
    </citation>
    <scope>NUCLEOTIDE SEQUENCE</scope>
    <source>
        <strain evidence="3">HW T2.11</strain>
    </source>
</reference>
<dbReference type="Pfam" id="PF04264">
    <property type="entry name" value="YceI"/>
    <property type="match status" value="1"/>
</dbReference>
<dbReference type="PANTHER" id="PTHR34406">
    <property type="entry name" value="PROTEIN YCEI"/>
    <property type="match status" value="1"/>
</dbReference>
<feature type="domain" description="Lipid/polyisoprenoid-binding YceI-like" evidence="2">
    <location>
        <begin position="39"/>
        <end position="199"/>
    </location>
</feature>
<evidence type="ECO:0000313" key="3">
    <source>
        <dbReference type="EMBL" id="MCB8875767.1"/>
    </source>
</evidence>
<dbReference type="Gene3D" id="2.40.128.110">
    <property type="entry name" value="Lipid/polyisoprenoid-binding, YceI-like"/>
    <property type="match status" value="1"/>
</dbReference>
<dbReference type="InterPro" id="IPR036761">
    <property type="entry name" value="TTHA0802/YceI-like_sf"/>
</dbReference>
<evidence type="ECO:0000313" key="4">
    <source>
        <dbReference type="Proteomes" id="UP000708298"/>
    </source>
</evidence>
<evidence type="ECO:0000259" key="2">
    <source>
        <dbReference type="SMART" id="SM00867"/>
    </source>
</evidence>
<dbReference type="AlphaFoldDB" id="A0A963YRR8"/>
<protein>
    <submittedName>
        <fullName evidence="3">YceI family protein</fullName>
    </submittedName>
</protein>
<keyword evidence="1" id="KW-0732">Signal</keyword>
<gene>
    <name evidence="3" type="ORF">ASILVAE211_11280</name>
</gene>
<dbReference type="SUPFAM" id="SSF101874">
    <property type="entry name" value="YceI-like"/>
    <property type="match status" value="1"/>
</dbReference>
<dbReference type="PANTHER" id="PTHR34406:SF1">
    <property type="entry name" value="PROTEIN YCEI"/>
    <property type="match status" value="1"/>
</dbReference>
<organism evidence="3 4">
    <name type="scientific">Acidisoma silvae</name>
    <dbReference type="NCBI Taxonomy" id="2802396"/>
    <lineage>
        <taxon>Bacteria</taxon>
        <taxon>Pseudomonadati</taxon>
        <taxon>Pseudomonadota</taxon>
        <taxon>Alphaproteobacteria</taxon>
        <taxon>Acetobacterales</taxon>
        <taxon>Acidocellaceae</taxon>
        <taxon>Acidisoma</taxon>
    </lineage>
</organism>
<accession>A0A963YRR8</accession>
<name>A0A963YRR8_9PROT</name>
<evidence type="ECO:0000256" key="1">
    <source>
        <dbReference type="SAM" id="SignalP"/>
    </source>
</evidence>
<dbReference type="InterPro" id="IPR007372">
    <property type="entry name" value="Lipid/polyisoprenoid-bd_YceI"/>
</dbReference>
<proteinExistence type="predicted"/>